<dbReference type="RefSeq" id="WP_133345432.1">
    <property type="nucleotide sequence ID" value="NZ_SMZQ01000001.1"/>
</dbReference>
<name>A0A4R5YAX5_9MICC</name>
<organism evidence="1 2">
    <name type="scientific">Arthrobacter nitrophenolicus</name>
    <dbReference type="NCBI Taxonomy" id="683150"/>
    <lineage>
        <taxon>Bacteria</taxon>
        <taxon>Bacillati</taxon>
        <taxon>Actinomycetota</taxon>
        <taxon>Actinomycetes</taxon>
        <taxon>Micrococcales</taxon>
        <taxon>Micrococcaceae</taxon>
        <taxon>Arthrobacter</taxon>
    </lineage>
</organism>
<proteinExistence type="predicted"/>
<reference evidence="1 2" key="1">
    <citation type="submission" date="2019-03" db="EMBL/GenBank/DDBJ databases">
        <title>Genome Sequencing and Assembly of Various Microbes Isolated from Partially Reclaimed Soil and Acid Mine Drainage (AMD) Site.</title>
        <authorList>
            <person name="Steinbock B."/>
            <person name="Bechtold R."/>
            <person name="Sevigny J.L."/>
            <person name="Thomas D."/>
            <person name="Cuthill L.R."/>
            <person name="Aveiro Johannsen E.J."/>
            <person name="Thomas K."/>
            <person name="Ghosh A."/>
        </authorList>
    </citation>
    <scope>NUCLEOTIDE SEQUENCE [LARGE SCALE GENOMIC DNA]</scope>
    <source>
        <strain evidence="1 2">S-A1</strain>
    </source>
</reference>
<dbReference type="Proteomes" id="UP000294621">
    <property type="component" value="Unassembled WGS sequence"/>
</dbReference>
<protein>
    <submittedName>
        <fullName evidence="1">Uncharacterized protein</fullName>
    </submittedName>
</protein>
<evidence type="ECO:0000313" key="1">
    <source>
        <dbReference type="EMBL" id="TDL41116.1"/>
    </source>
</evidence>
<dbReference type="AlphaFoldDB" id="A0A4R5YAX5"/>
<accession>A0A4R5YAX5</accession>
<dbReference type="EMBL" id="SMZQ01000001">
    <property type="protein sequence ID" value="TDL41116.1"/>
    <property type="molecule type" value="Genomic_DNA"/>
</dbReference>
<evidence type="ECO:0000313" key="2">
    <source>
        <dbReference type="Proteomes" id="UP000294621"/>
    </source>
</evidence>
<sequence length="153" mass="16857">MPTYYHGGTPGLALGEVLQPPSVTGIVSETWALTIAAKLESETDQRRDKIYLTTDPSLAKFYAMVWRDPHTGVQGGGAVYEVGVDSNTIEPDPDLTSSNCWQADAGTILRVHTAAVSYDQDFLDKRLDLTRAKLQRREVRAVLNLDEFKGLFG</sequence>
<comment type="caution">
    <text evidence="1">The sequence shown here is derived from an EMBL/GenBank/DDBJ whole genome shotgun (WGS) entry which is preliminary data.</text>
</comment>
<dbReference type="OrthoDB" id="5060955at2"/>
<gene>
    <name evidence="1" type="ORF">E2R57_00030</name>
</gene>